<dbReference type="InterPro" id="IPR013229">
    <property type="entry name" value="PEGA"/>
</dbReference>
<feature type="compositionally biased region" description="Pro residues" evidence="1">
    <location>
        <begin position="148"/>
        <end position="159"/>
    </location>
</feature>
<name>A0A6P2D0V0_9BACT</name>
<sequence length="173" mass="19207">MTTARTVRLAAVLAGLAAAGCVDRRFVIESNVPNAQVYIDNKSIGAAPAHAPFEYYGYYTIKLVHPGYETIEERVHVRAPWYAYPPLDFAAEVLWPFHIRDTRRYYFKLQEATPTRTDDILSAAEALRQRGMTLPQADRPAEPRPPKPRPAPSPVPVPTTPDSVPSVVPSVTP</sequence>
<dbReference type="KEGG" id="gms:SOIL9_27360"/>
<dbReference type="Proteomes" id="UP000464178">
    <property type="component" value="Chromosome"/>
</dbReference>
<evidence type="ECO:0000259" key="2">
    <source>
        <dbReference type="Pfam" id="PF08308"/>
    </source>
</evidence>
<dbReference type="PROSITE" id="PS51257">
    <property type="entry name" value="PROKAR_LIPOPROTEIN"/>
    <property type="match status" value="1"/>
</dbReference>
<feature type="domain" description="PEGA" evidence="2">
    <location>
        <begin position="27"/>
        <end position="79"/>
    </location>
</feature>
<protein>
    <recommendedName>
        <fullName evidence="2">PEGA domain-containing protein</fullName>
    </recommendedName>
</protein>
<accession>A0A6P2D0V0</accession>
<gene>
    <name evidence="3" type="ORF">SOIL9_27360</name>
</gene>
<feature type="region of interest" description="Disordered" evidence="1">
    <location>
        <begin position="129"/>
        <end position="173"/>
    </location>
</feature>
<evidence type="ECO:0000256" key="1">
    <source>
        <dbReference type="SAM" id="MobiDB-lite"/>
    </source>
</evidence>
<dbReference type="EMBL" id="LR593886">
    <property type="protein sequence ID" value="VTR94978.1"/>
    <property type="molecule type" value="Genomic_DNA"/>
</dbReference>
<dbReference type="AlphaFoldDB" id="A0A6P2D0V0"/>
<evidence type="ECO:0000313" key="4">
    <source>
        <dbReference type="Proteomes" id="UP000464178"/>
    </source>
</evidence>
<evidence type="ECO:0000313" key="3">
    <source>
        <dbReference type="EMBL" id="VTR94978.1"/>
    </source>
</evidence>
<reference evidence="3 4" key="1">
    <citation type="submission" date="2019-05" db="EMBL/GenBank/DDBJ databases">
        <authorList>
            <consortium name="Science for Life Laboratories"/>
        </authorList>
    </citation>
    <scope>NUCLEOTIDE SEQUENCE [LARGE SCALE GENOMIC DNA]</scope>
    <source>
        <strain evidence="3">Soil9</strain>
    </source>
</reference>
<feature type="compositionally biased region" description="Low complexity" evidence="1">
    <location>
        <begin position="160"/>
        <end position="173"/>
    </location>
</feature>
<organism evidence="3 4">
    <name type="scientific">Gemmata massiliana</name>
    <dbReference type="NCBI Taxonomy" id="1210884"/>
    <lineage>
        <taxon>Bacteria</taxon>
        <taxon>Pseudomonadati</taxon>
        <taxon>Planctomycetota</taxon>
        <taxon>Planctomycetia</taxon>
        <taxon>Gemmatales</taxon>
        <taxon>Gemmataceae</taxon>
        <taxon>Gemmata</taxon>
    </lineage>
</organism>
<dbReference type="Pfam" id="PF08308">
    <property type="entry name" value="PEGA"/>
    <property type="match status" value="1"/>
</dbReference>
<dbReference type="RefSeq" id="WP_162669451.1">
    <property type="nucleotide sequence ID" value="NZ_LR593886.1"/>
</dbReference>
<proteinExistence type="predicted"/>
<keyword evidence="4" id="KW-1185">Reference proteome</keyword>